<name>A0ABX3IJ65_9BACT</name>
<comment type="caution">
    <text evidence="2">The sequence shown here is derived from an EMBL/GenBank/DDBJ whole genome shotgun (WGS) entry which is preliminary data.</text>
</comment>
<evidence type="ECO:0000313" key="2">
    <source>
        <dbReference type="EMBL" id="ONN26562.1"/>
    </source>
</evidence>
<keyword evidence="1" id="KW-1133">Transmembrane helix</keyword>
<accession>A0ABX3IJ65</accession>
<dbReference type="Proteomes" id="UP000242616">
    <property type="component" value="Unassembled WGS sequence"/>
</dbReference>
<reference evidence="2 3" key="1">
    <citation type="submission" date="2015-06" db="EMBL/GenBank/DDBJ databases">
        <title>Genome sequencing of Thermotogales isolates from hydrothermal vents.</title>
        <authorList>
            <person name="Haverkamp T.H."/>
            <person name="Kublanov I.V."/>
            <person name="Nesbo C.L."/>
        </authorList>
    </citation>
    <scope>NUCLEOTIDE SEQUENCE [LARGE SCALE GENOMIC DNA]</scope>
    <source>
        <strain evidence="3">ik275mar</strain>
    </source>
</reference>
<dbReference type="InterPro" id="IPR036259">
    <property type="entry name" value="MFS_trans_sf"/>
</dbReference>
<evidence type="ECO:0000256" key="1">
    <source>
        <dbReference type="SAM" id="Phobius"/>
    </source>
</evidence>
<feature type="transmembrane region" description="Helical" evidence="1">
    <location>
        <begin position="20"/>
        <end position="44"/>
    </location>
</feature>
<organism evidence="2 3">
    <name type="scientific">Thermosipho affectus</name>
    <dbReference type="NCBI Taxonomy" id="660294"/>
    <lineage>
        <taxon>Bacteria</taxon>
        <taxon>Thermotogati</taxon>
        <taxon>Thermotogota</taxon>
        <taxon>Thermotogae</taxon>
        <taxon>Thermotogales</taxon>
        <taxon>Fervidobacteriaceae</taxon>
        <taxon>Thermosipho</taxon>
    </lineage>
</organism>
<keyword evidence="1" id="KW-0812">Transmembrane</keyword>
<proteinExistence type="predicted"/>
<keyword evidence="3" id="KW-1185">Reference proteome</keyword>
<sequence length="63" mass="6769">MNLALFPVLTAEYFGTKNLGVNYGLIFTAFGVGAISPTIGSWIYDSTGNYSYVFISAGFLFGI</sequence>
<evidence type="ECO:0000313" key="3">
    <source>
        <dbReference type="Proteomes" id="UP000242616"/>
    </source>
</evidence>
<dbReference type="Gene3D" id="1.20.1250.20">
    <property type="entry name" value="MFS general substrate transporter like domains"/>
    <property type="match status" value="1"/>
</dbReference>
<dbReference type="EMBL" id="LBFC01000023">
    <property type="protein sequence ID" value="ONN26562.1"/>
    <property type="molecule type" value="Genomic_DNA"/>
</dbReference>
<gene>
    <name evidence="2" type="ORF">XJ44_08870</name>
</gene>
<protein>
    <recommendedName>
        <fullName evidence="4">Major facilitator superfamily (MFS) profile domain-containing protein</fullName>
    </recommendedName>
</protein>
<dbReference type="SUPFAM" id="SSF103473">
    <property type="entry name" value="MFS general substrate transporter"/>
    <property type="match status" value="1"/>
</dbReference>
<evidence type="ECO:0008006" key="4">
    <source>
        <dbReference type="Google" id="ProtNLM"/>
    </source>
</evidence>
<keyword evidence="1" id="KW-0472">Membrane</keyword>